<keyword evidence="3" id="KW-1185">Reference proteome</keyword>
<feature type="compositionally biased region" description="Pro residues" evidence="1">
    <location>
        <begin position="21"/>
        <end position="34"/>
    </location>
</feature>
<feature type="region of interest" description="Disordered" evidence="1">
    <location>
        <begin position="1"/>
        <end position="53"/>
    </location>
</feature>
<gene>
    <name evidence="2" type="ORF">COCMIDRAFT_432</name>
</gene>
<dbReference type="EMBL" id="KI963920">
    <property type="protein sequence ID" value="EUC50884.1"/>
    <property type="molecule type" value="Genomic_DNA"/>
</dbReference>
<sequence>MSNQGYYQGQGAPQYPQQSYGPPPGANYGPPPPQQMMYGPPQGQAPPPQKEKKDRGCLAAWYVIPPSFFSFAPVLFEGDMKKQERKLLSRLQTLTWSIVSLPCAVVSYARRAANAVSSAASVA</sequence>
<dbReference type="RefSeq" id="XP_007682483.1">
    <property type="nucleotide sequence ID" value="XM_007684293.1"/>
</dbReference>
<protein>
    <recommendedName>
        <fullName evidence="4">Cysteine-rich transmembrane CYSTM domain-containing protein</fullName>
    </recommendedName>
</protein>
<dbReference type="GeneID" id="19124201"/>
<name>W6ZTL0_COCMI</name>
<evidence type="ECO:0000256" key="1">
    <source>
        <dbReference type="SAM" id="MobiDB-lite"/>
    </source>
</evidence>
<dbReference type="AlphaFoldDB" id="W6ZTL0"/>
<proteinExistence type="predicted"/>
<evidence type="ECO:0000313" key="2">
    <source>
        <dbReference type="EMBL" id="EUC50884.1"/>
    </source>
</evidence>
<dbReference type="HOGENOM" id="CLU_2014856_0_0_1"/>
<dbReference type="Proteomes" id="UP000054032">
    <property type="component" value="Unassembled WGS sequence"/>
</dbReference>
<dbReference type="KEGG" id="bor:COCMIDRAFT_432"/>
<organism evidence="2 3">
    <name type="scientific">Bipolaris oryzae ATCC 44560</name>
    <dbReference type="NCBI Taxonomy" id="930090"/>
    <lineage>
        <taxon>Eukaryota</taxon>
        <taxon>Fungi</taxon>
        <taxon>Dikarya</taxon>
        <taxon>Ascomycota</taxon>
        <taxon>Pezizomycotina</taxon>
        <taxon>Dothideomycetes</taxon>
        <taxon>Pleosporomycetidae</taxon>
        <taxon>Pleosporales</taxon>
        <taxon>Pleosporineae</taxon>
        <taxon>Pleosporaceae</taxon>
        <taxon>Bipolaris</taxon>
    </lineage>
</organism>
<feature type="compositionally biased region" description="Low complexity" evidence="1">
    <location>
        <begin position="1"/>
        <end position="20"/>
    </location>
</feature>
<evidence type="ECO:0008006" key="4">
    <source>
        <dbReference type="Google" id="ProtNLM"/>
    </source>
</evidence>
<evidence type="ECO:0000313" key="3">
    <source>
        <dbReference type="Proteomes" id="UP000054032"/>
    </source>
</evidence>
<reference evidence="2 3" key="1">
    <citation type="journal article" date="2013" name="PLoS Genet.">
        <title>Comparative genome structure, secondary metabolite, and effector coding capacity across Cochliobolus pathogens.</title>
        <authorList>
            <person name="Condon B.J."/>
            <person name="Leng Y."/>
            <person name="Wu D."/>
            <person name="Bushley K.E."/>
            <person name="Ohm R.A."/>
            <person name="Otillar R."/>
            <person name="Martin J."/>
            <person name="Schackwitz W."/>
            <person name="Grimwood J."/>
            <person name="MohdZainudin N."/>
            <person name="Xue C."/>
            <person name="Wang R."/>
            <person name="Manning V.A."/>
            <person name="Dhillon B."/>
            <person name="Tu Z.J."/>
            <person name="Steffenson B.J."/>
            <person name="Salamov A."/>
            <person name="Sun H."/>
            <person name="Lowry S."/>
            <person name="LaButti K."/>
            <person name="Han J."/>
            <person name="Copeland A."/>
            <person name="Lindquist E."/>
            <person name="Barry K."/>
            <person name="Schmutz J."/>
            <person name="Baker S.E."/>
            <person name="Ciuffetti L.M."/>
            <person name="Grigoriev I.V."/>
            <person name="Zhong S."/>
            <person name="Turgeon B.G."/>
        </authorList>
    </citation>
    <scope>NUCLEOTIDE SEQUENCE [LARGE SCALE GENOMIC DNA]</scope>
    <source>
        <strain evidence="2 3">ATCC 44560</strain>
    </source>
</reference>
<accession>W6ZTL0</accession>